<evidence type="ECO:0000313" key="8">
    <source>
        <dbReference type="Proteomes" id="UP000051992"/>
    </source>
</evidence>
<evidence type="ECO:0000256" key="3">
    <source>
        <dbReference type="ARBA" id="ARBA00012824"/>
    </source>
</evidence>
<dbReference type="InterPro" id="IPR004561">
    <property type="entry name" value="IsoChor_synthase"/>
</dbReference>
<comment type="similarity">
    <text evidence="2">Belongs to the isochorismate synthase family.</text>
</comment>
<dbReference type="RefSeq" id="WP_057745732.1">
    <property type="nucleotide sequence ID" value="NZ_BJLU01000002.1"/>
</dbReference>
<evidence type="ECO:0000259" key="6">
    <source>
        <dbReference type="Pfam" id="PF00425"/>
    </source>
</evidence>
<dbReference type="GO" id="GO:0008909">
    <property type="term" value="F:isochorismate synthase activity"/>
    <property type="evidence" value="ECO:0007669"/>
    <property type="project" value="UniProtKB-EC"/>
</dbReference>
<dbReference type="EMBL" id="JQBM01000002">
    <property type="protein sequence ID" value="KRN46651.1"/>
    <property type="molecule type" value="Genomic_DNA"/>
</dbReference>
<name>A0A0R2H2N8_WEIVI</name>
<evidence type="ECO:0000256" key="4">
    <source>
        <dbReference type="ARBA" id="ARBA00023235"/>
    </source>
</evidence>
<evidence type="ECO:0000313" key="7">
    <source>
        <dbReference type="EMBL" id="KRN46651.1"/>
    </source>
</evidence>
<dbReference type="AlphaFoldDB" id="A0A0R2H2N8"/>
<dbReference type="Pfam" id="PF00425">
    <property type="entry name" value="Chorismate_bind"/>
    <property type="match status" value="1"/>
</dbReference>
<dbReference type="EC" id="5.4.4.2" evidence="3"/>
<dbReference type="InterPro" id="IPR015890">
    <property type="entry name" value="Chorismate_C"/>
</dbReference>
<keyword evidence="4" id="KW-0413">Isomerase</keyword>
<dbReference type="OrthoDB" id="9803598at2"/>
<sequence>MQKWMTEFSENEHAVYFASADKATRLVGFGCQTEISGWTDQRDLNAWVQQQRTAVFGGFNFDADQELPGIMGGYFFTPNQVIDLNEASDWGTTVVSTPKHALQLLTETNEVDWTTRMQPVLETMQTDCTKQKVVLGMQTTLDFDASIDIAQLLESLVAQQPNSYHFVMKSGEIIFVSATPERIVKLAGNQFETAAVAGSIRRGDDEQADTVLADALWHDQKNREEHQIVVNMLVKQLADISKLTYAETPQMLKTPQIQHLYTPIQGQLNAETPLFALVERLHPTPALGGWPREWAKKVIEDYERAPRGLFAAPLGYYSPNGMGEFIVGIRSMLVEANQARLFAGAGVLAESDLAQEAQEIQLKMTPMRELLEDQIDAK</sequence>
<keyword evidence="8" id="KW-1185">Reference proteome</keyword>
<proteinExistence type="inferred from homology"/>
<organism evidence="7 8">
    <name type="scientific">Weissella viridescens</name>
    <name type="common">Lactobacillus viridescens</name>
    <dbReference type="NCBI Taxonomy" id="1629"/>
    <lineage>
        <taxon>Bacteria</taxon>
        <taxon>Bacillati</taxon>
        <taxon>Bacillota</taxon>
        <taxon>Bacilli</taxon>
        <taxon>Lactobacillales</taxon>
        <taxon>Lactobacillaceae</taxon>
        <taxon>Weissella</taxon>
    </lineage>
</organism>
<comment type="caution">
    <text evidence="7">The sequence shown here is derived from an EMBL/GenBank/DDBJ whole genome shotgun (WGS) entry which is preliminary data.</text>
</comment>
<evidence type="ECO:0000256" key="5">
    <source>
        <dbReference type="ARBA" id="ARBA00041564"/>
    </source>
</evidence>
<dbReference type="PANTHER" id="PTHR42839:SF2">
    <property type="entry name" value="ISOCHORISMATE SYNTHASE ENTC"/>
    <property type="match status" value="1"/>
</dbReference>
<dbReference type="PANTHER" id="PTHR42839">
    <property type="entry name" value="ISOCHORISMATE SYNTHASE ENTC"/>
    <property type="match status" value="1"/>
</dbReference>
<accession>A0A0R2H2N8</accession>
<dbReference type="Proteomes" id="UP000051992">
    <property type="component" value="Unassembled WGS sequence"/>
</dbReference>
<feature type="domain" description="Chorismate-utilising enzyme C-terminal" evidence="6">
    <location>
        <begin position="112"/>
        <end position="363"/>
    </location>
</feature>
<dbReference type="InterPro" id="IPR005801">
    <property type="entry name" value="ADC_synthase"/>
</dbReference>
<dbReference type="SUPFAM" id="SSF56322">
    <property type="entry name" value="ADC synthase"/>
    <property type="match status" value="1"/>
</dbReference>
<comment type="catalytic activity">
    <reaction evidence="1">
        <text>chorismate = isochorismate</text>
        <dbReference type="Rhea" id="RHEA:18985"/>
        <dbReference type="ChEBI" id="CHEBI:29748"/>
        <dbReference type="ChEBI" id="CHEBI:29780"/>
        <dbReference type="EC" id="5.4.4.2"/>
    </reaction>
</comment>
<protein>
    <recommendedName>
        <fullName evidence="3">isochorismate synthase</fullName>
        <ecNumber evidence="3">5.4.4.2</ecNumber>
    </recommendedName>
    <alternativeName>
        <fullName evidence="5">Isochorismate mutase</fullName>
    </alternativeName>
</protein>
<evidence type="ECO:0000256" key="2">
    <source>
        <dbReference type="ARBA" id="ARBA00005297"/>
    </source>
</evidence>
<gene>
    <name evidence="7" type="ORF">IV50_GL000935</name>
</gene>
<evidence type="ECO:0000256" key="1">
    <source>
        <dbReference type="ARBA" id="ARBA00000799"/>
    </source>
</evidence>
<dbReference type="NCBIfam" id="TIGR00543">
    <property type="entry name" value="isochor_syn"/>
    <property type="match status" value="1"/>
</dbReference>
<reference evidence="7 8" key="1">
    <citation type="journal article" date="2015" name="Genome Announc.">
        <title>Expanding the biotechnology potential of lactobacilli through comparative genomics of 213 strains and associated genera.</title>
        <authorList>
            <person name="Sun Z."/>
            <person name="Harris H.M."/>
            <person name="McCann A."/>
            <person name="Guo C."/>
            <person name="Argimon S."/>
            <person name="Zhang W."/>
            <person name="Yang X."/>
            <person name="Jeffery I.B."/>
            <person name="Cooney J.C."/>
            <person name="Kagawa T.F."/>
            <person name="Liu W."/>
            <person name="Song Y."/>
            <person name="Salvetti E."/>
            <person name="Wrobel A."/>
            <person name="Rasinkangas P."/>
            <person name="Parkhill J."/>
            <person name="Rea M.C."/>
            <person name="O'Sullivan O."/>
            <person name="Ritari J."/>
            <person name="Douillard F.P."/>
            <person name="Paul Ross R."/>
            <person name="Yang R."/>
            <person name="Briner A.E."/>
            <person name="Felis G.E."/>
            <person name="de Vos W.M."/>
            <person name="Barrangou R."/>
            <person name="Klaenhammer T.R."/>
            <person name="Caufield P.W."/>
            <person name="Cui Y."/>
            <person name="Zhang H."/>
            <person name="O'Toole P.W."/>
        </authorList>
    </citation>
    <scope>NUCLEOTIDE SEQUENCE [LARGE SCALE GENOMIC DNA]</scope>
    <source>
        <strain evidence="7 8">DSM 20410</strain>
    </source>
</reference>
<dbReference type="PATRIC" id="fig|1629.5.peg.943"/>
<dbReference type="Gene3D" id="3.60.120.10">
    <property type="entry name" value="Anthranilate synthase"/>
    <property type="match status" value="1"/>
</dbReference>